<gene>
    <name evidence="8" type="primary">17</name>
    <name evidence="8" type="ORF">SEA_RUTHY_17</name>
</gene>
<dbReference type="InterPro" id="IPR023346">
    <property type="entry name" value="Lysozyme-like_dom_sf"/>
</dbReference>
<feature type="compositionally biased region" description="Basic and acidic residues" evidence="4">
    <location>
        <begin position="1403"/>
        <end position="1449"/>
    </location>
</feature>
<protein>
    <submittedName>
        <fullName evidence="8">Tape measure protein</fullName>
    </submittedName>
</protein>
<dbReference type="EMBL" id="MH536826">
    <property type="protein sequence ID" value="AXH50480.1"/>
    <property type="molecule type" value="Genomic_DNA"/>
</dbReference>
<keyword evidence="9" id="KW-1185">Reference proteome</keyword>
<keyword evidence="5" id="KW-0812">Transmembrane</keyword>
<dbReference type="RefSeq" id="YP_009806966.1">
    <property type="nucleotide sequence ID" value="NC_048019.1"/>
</dbReference>
<evidence type="ECO:0000313" key="9">
    <source>
        <dbReference type="Proteomes" id="UP000259467"/>
    </source>
</evidence>
<dbReference type="GO" id="GO:0098003">
    <property type="term" value="P:viral tail assembly"/>
    <property type="evidence" value="ECO:0007669"/>
    <property type="project" value="UniProtKB-KW"/>
</dbReference>
<dbReference type="Pfam" id="PF10145">
    <property type="entry name" value="PhageMin_Tail"/>
    <property type="match status" value="1"/>
</dbReference>
<dbReference type="PANTHER" id="PTHR37813:SF1">
    <property type="entry name" value="FELS-2 PROPHAGE PROTEIN"/>
    <property type="match status" value="1"/>
</dbReference>
<feature type="region of interest" description="Disordered" evidence="4">
    <location>
        <begin position="1380"/>
        <end position="1449"/>
    </location>
</feature>
<evidence type="ECO:0000259" key="7">
    <source>
        <dbReference type="Pfam" id="PF10145"/>
    </source>
</evidence>
<dbReference type="Gene3D" id="1.10.530.10">
    <property type="match status" value="1"/>
</dbReference>
<feature type="transmembrane region" description="Helical" evidence="5">
    <location>
        <begin position="589"/>
        <end position="613"/>
    </location>
</feature>
<name>A0A345L5C8_9CAUD</name>
<feature type="compositionally biased region" description="Low complexity" evidence="4">
    <location>
        <begin position="140"/>
        <end position="156"/>
    </location>
</feature>
<organism evidence="8 9">
    <name type="scientific">Gordonia phage Ruthy</name>
    <dbReference type="NCBI Taxonomy" id="2250323"/>
    <lineage>
        <taxon>Viruses</taxon>
        <taxon>Duplodnaviria</taxon>
        <taxon>Heunggongvirae</taxon>
        <taxon>Uroviricota</taxon>
        <taxon>Caudoviricetes</taxon>
        <taxon>Ruthyvirus</taxon>
        <taxon>Ruthyvirus ruthy</taxon>
    </lineage>
</organism>
<feature type="transmembrane region" description="Helical" evidence="5">
    <location>
        <begin position="554"/>
        <end position="577"/>
    </location>
</feature>
<keyword evidence="3" id="KW-0378">Hydrolase</keyword>
<feature type="domain" description="Resuscitation-promoting factor core lysozyme-like" evidence="6">
    <location>
        <begin position="1281"/>
        <end position="1361"/>
    </location>
</feature>
<feature type="region of interest" description="Disordered" evidence="4">
    <location>
        <begin position="117"/>
        <end position="167"/>
    </location>
</feature>
<dbReference type="GeneID" id="54997840"/>
<evidence type="ECO:0000256" key="2">
    <source>
        <dbReference type="ARBA" id="ARBA00022612"/>
    </source>
</evidence>
<feature type="transmembrane region" description="Helical" evidence="5">
    <location>
        <begin position="657"/>
        <end position="675"/>
    </location>
</feature>
<dbReference type="KEGG" id="vg:54997840"/>
<feature type="transmembrane region" description="Helical" evidence="5">
    <location>
        <begin position="735"/>
        <end position="755"/>
    </location>
</feature>
<dbReference type="InterPro" id="IPR010618">
    <property type="entry name" value="RPF"/>
</dbReference>
<evidence type="ECO:0000256" key="5">
    <source>
        <dbReference type="SAM" id="Phobius"/>
    </source>
</evidence>
<keyword evidence="5" id="KW-0472">Membrane</keyword>
<feature type="domain" description="Phage tail tape measure protein" evidence="7">
    <location>
        <begin position="244"/>
        <end position="432"/>
    </location>
</feature>
<evidence type="ECO:0000256" key="4">
    <source>
        <dbReference type="SAM" id="MobiDB-lite"/>
    </source>
</evidence>
<feature type="compositionally biased region" description="Low complexity" evidence="4">
    <location>
        <begin position="1229"/>
        <end position="1253"/>
    </location>
</feature>
<accession>A0A345L5C8</accession>
<dbReference type="SUPFAM" id="SSF53955">
    <property type="entry name" value="Lysozyme-like"/>
    <property type="match status" value="1"/>
</dbReference>
<keyword evidence="1" id="KW-1245">Viral tail assembly</keyword>
<feature type="compositionally biased region" description="Low complexity" evidence="4">
    <location>
        <begin position="1465"/>
        <end position="1481"/>
    </location>
</feature>
<evidence type="ECO:0000256" key="3">
    <source>
        <dbReference type="ARBA" id="ARBA00022801"/>
    </source>
</evidence>
<dbReference type="GO" id="GO:0016787">
    <property type="term" value="F:hydrolase activity"/>
    <property type="evidence" value="ECO:0007669"/>
    <property type="project" value="UniProtKB-KW"/>
</dbReference>
<dbReference type="Pfam" id="PF06737">
    <property type="entry name" value="Transglycosylas"/>
    <property type="match status" value="1"/>
</dbReference>
<sequence>MAEGGGGENVGYAMLPVTLAFEGITKDIASHLGVPLKNAAAKAGKDAGSAIADGVAGAKSKVDAATTKVAQAYKKVEDQAGKLRVAEAQLQALRDRGVTDAGRLAAAQEKVAKAERDLTQAKNGHKNAAGSLTQAEKNHAAAAKQAADAENQAARASKNSADANGLAQRAASKAGRAYDDLTAKAKGFGKTIAAGIGFGAGMNISGITSSLIEMGDTFANVNKTIAFTTGATGERLDELNASVRNIAKESPKAMTDIASAIADVAKKTDLTGQPLEDLTKRMMKLDTLGRGVDVGAFTQSMRAFGVPAGDMSDQLDRLYKVSTATGMGIGELAAMAGKGAPQFKAMGMSLDDTALMLGSLHKAGVRGEQVTIGLNKAMINLAKGGGNVKEKFGQAITELQGLIRSGQESAALEKAGGLFGTKSAGQFIQAIKSGRMNVDELKKSVEEQEGGIMDAGGAITTMSGAWQMMKNNVLILLEPIVTKIFGSMQSGIKWFRAEGVEAIQKFGDKVKAAWNSEEIQGFITKIRDTFVAVWPKITSGFETTVAVVQKLTPILGPVLLGIFSGLVTAVTAVANGLSSMVRWISENKVEAGLLAVGLAGLFGPAILAGIAGASGKILGVAKNLRVVTMATKLWTIATKVATVAQFVFNKALRANPIGLIITGIALFAAGLVMLWKRSETFRNIVMGAWNGIKGAAMAVVNWFRDTAWPWLQKVWDGIADGVGKMIGFVRDHWRLIISIIGGPIGLVVALVTKYWDQIKNVFSIAWEGIKTIVGAGLAVFRGIGDVLNWLWQSVVQPVWDGIKAAIGFAWDGIKFYIDAGLAVFRGIGTVLNWLWQNVVVPVWNGIKDAIAFAWGLIQPVIEAFKTGVQIAGDLISGVWNRLVETVKNVGTGIRDGFMAVVNFVGGLPAKIAEKASGMWDGIKNAFKAAVNWIIDGWNRIEFKIPGFELGPVKFAGFTLGLPDIPRLADGGRPSDFFKRAIGMVRGAGGPTDDMVPSLLSNNESVNTAKSTAKYWPMFARLNRGVPLLEALRAVVPAFATGGVAGREPYGLPVGSSGPVNVPWVQDVERQFGVKATTYAGHQEKDGQNKGIDWSGPTSNMQRFAEYLRSIRGELEQVIWMNPETGEKIGVANGEMVGPGTSQPGYYGADWADHTDHVHTRQSFAFGSSAAPQQPTVIDQVTVGTGTAAQTDSGEAASGPKAMTLGEWIARRIFGNWNGAAAAEGASSSGASVTSAAGTSLTSGAPAAATSVSTTPPPASPPAPTVDTIPLKRNPDGTYSSTDPEWDHLLERESGGRMDRKQEIIDANSGGNEASGGFQIAKGTWARYGGTKYAPTAGEATPEQQAEIAAKIFNAEGGRPWGSGLAGRESDDKLRAGIQRRGAANPTPGASPSPTVPDSAAAVDPKKLREAQDKADDAEKKAAVARTKVAEVEANPKAKESAKQAARDNLERLEREAKQAKDDLAALKNAPTTGAPGSTTSTGGSGSTGYGSDKPQIIVVLDGQNVDVSEVQELSKILAGGVLETIGLDGSWLQNPAELGIVKMTNALLGIKFTEPPWMSGQGEPPPWIDKRSVPFSTKPLPPQQDPNTTAPGMAANAFGLGGFAGLVGSGQRPIDASLHVHNPQGDPDEIAKRVRRAMPDQRTRLNAAVPVGR</sequence>
<dbReference type="InterPro" id="IPR010090">
    <property type="entry name" value="Phage_tape_meas"/>
</dbReference>
<reference evidence="9" key="1">
    <citation type="submission" date="2018-06" db="EMBL/GenBank/DDBJ databases">
        <authorList>
            <person name="Zhirakovskaya E."/>
        </authorList>
    </citation>
    <scope>NUCLEOTIDE SEQUENCE [LARGE SCALE GENOMIC DNA]</scope>
</reference>
<dbReference type="NCBIfam" id="TIGR01760">
    <property type="entry name" value="tape_meas_TP901"/>
    <property type="match status" value="1"/>
</dbReference>
<keyword evidence="5" id="KW-1133">Transmembrane helix</keyword>
<keyword evidence="2" id="KW-1188">Viral release from host cell</keyword>
<evidence type="ECO:0000259" key="6">
    <source>
        <dbReference type="Pfam" id="PF06737"/>
    </source>
</evidence>
<proteinExistence type="predicted"/>
<dbReference type="Proteomes" id="UP000259467">
    <property type="component" value="Segment"/>
</dbReference>
<feature type="region of interest" description="Disordered" evidence="4">
    <location>
        <begin position="1229"/>
        <end position="1285"/>
    </location>
</feature>
<feature type="region of interest" description="Disordered" evidence="4">
    <location>
        <begin position="1461"/>
        <end position="1489"/>
    </location>
</feature>
<dbReference type="PANTHER" id="PTHR37813">
    <property type="entry name" value="FELS-2 PROPHAGE PROTEIN"/>
    <property type="match status" value="1"/>
</dbReference>
<evidence type="ECO:0000313" key="8">
    <source>
        <dbReference type="EMBL" id="AXH50480.1"/>
    </source>
</evidence>
<feature type="compositionally biased region" description="Pro residues" evidence="4">
    <location>
        <begin position="1254"/>
        <end position="1263"/>
    </location>
</feature>
<evidence type="ECO:0000256" key="1">
    <source>
        <dbReference type="ARBA" id="ARBA00022465"/>
    </source>
</evidence>